<evidence type="ECO:0000313" key="2">
    <source>
        <dbReference type="EMBL" id="TDZ92082.1"/>
    </source>
</evidence>
<dbReference type="Proteomes" id="UP000295685">
    <property type="component" value="Unassembled WGS sequence"/>
</dbReference>
<organism evidence="2 3">
    <name type="scientific">Mycobacteroides salmoniphilum</name>
    <dbReference type="NCBI Taxonomy" id="404941"/>
    <lineage>
        <taxon>Bacteria</taxon>
        <taxon>Bacillati</taxon>
        <taxon>Actinomycetota</taxon>
        <taxon>Actinomycetes</taxon>
        <taxon>Mycobacteriales</taxon>
        <taxon>Mycobacteriaceae</taxon>
        <taxon>Mycobacteroides</taxon>
    </lineage>
</organism>
<dbReference type="AlphaFoldDB" id="A0A4R8SBX3"/>
<gene>
    <name evidence="2" type="ORF">CCUG60885_04196</name>
</gene>
<protein>
    <submittedName>
        <fullName evidence="2">Uncharacterized protein</fullName>
    </submittedName>
</protein>
<accession>A0A4R8SBX3</accession>
<evidence type="ECO:0000256" key="1">
    <source>
        <dbReference type="SAM" id="MobiDB-lite"/>
    </source>
</evidence>
<name>A0A4R8SBX3_9MYCO</name>
<proteinExistence type="predicted"/>
<dbReference type="EMBL" id="PECK01000008">
    <property type="protein sequence ID" value="TDZ92082.1"/>
    <property type="molecule type" value="Genomic_DNA"/>
</dbReference>
<feature type="region of interest" description="Disordered" evidence="1">
    <location>
        <begin position="1"/>
        <end position="29"/>
    </location>
</feature>
<evidence type="ECO:0000313" key="3">
    <source>
        <dbReference type="Proteomes" id="UP000295685"/>
    </source>
</evidence>
<sequence>MRQLNFLVPTRDNSAVPTPVDNATMKVGR</sequence>
<reference evidence="2 3" key="1">
    <citation type="journal article" date="2019" name="Sci. Rep.">
        <title>Extended insight into the Mycobacterium chelonae-abscessus complex through whole genome sequencing of Mycobacterium salmoniphilum outbreak and Mycobacterium salmoniphilum-like strains.</title>
        <authorList>
            <person name="Behra P.R.K."/>
            <person name="Das S."/>
            <person name="Pettersson B.M.F."/>
            <person name="Shirreff L."/>
            <person name="DuCote T."/>
            <person name="Jacobsson K.G."/>
            <person name="Ennis D.G."/>
            <person name="Kirsebom L.A."/>
        </authorList>
    </citation>
    <scope>NUCLEOTIDE SEQUENCE [LARGE SCALE GENOMIC DNA]</scope>
    <source>
        <strain evidence="2 3">CCUG 60885</strain>
    </source>
</reference>
<comment type="caution">
    <text evidence="2">The sequence shown here is derived from an EMBL/GenBank/DDBJ whole genome shotgun (WGS) entry which is preliminary data.</text>
</comment>